<evidence type="ECO:0000313" key="11">
    <source>
        <dbReference type="Proteomes" id="UP000289437"/>
    </source>
</evidence>
<dbReference type="InterPro" id="IPR008969">
    <property type="entry name" value="CarboxyPept-like_regulatory"/>
</dbReference>
<keyword evidence="3 7" id="KW-1134">Transmembrane beta strand</keyword>
<dbReference type="PANTHER" id="PTHR30069">
    <property type="entry name" value="TONB-DEPENDENT OUTER MEMBRANE RECEPTOR"/>
    <property type="match status" value="1"/>
</dbReference>
<reference evidence="11" key="2">
    <citation type="submission" date="2019-02" db="EMBL/GenBank/DDBJ databases">
        <title>Granulicella sibirica sp. nov., a psychrotolerant acidobacterium isolated from an organic soil layer in forested tundra, West Siberia.</title>
        <authorList>
            <person name="Oshkin I.Y."/>
            <person name="Kulichevskaya I.S."/>
            <person name="Rijpstra W.I.C."/>
            <person name="Sinninghe Damste J.S."/>
            <person name="Rakitin A.L."/>
            <person name="Ravin N.V."/>
            <person name="Dedysh S.N."/>
        </authorList>
    </citation>
    <scope>NUCLEOTIDE SEQUENCE [LARGE SCALE GENOMIC DNA]</scope>
    <source>
        <strain evidence="11">AF10</strain>
    </source>
</reference>
<evidence type="ECO:0000313" key="10">
    <source>
        <dbReference type="EMBL" id="RXH55998.1"/>
    </source>
</evidence>
<sequence>MPTPSRRLHAVRLAAVLAAAVPAAHAIVVRGTVSSPLGTPIPGSRVQLIQGRRSVAIAITAADGTFEIRSTLSGRFVLLTGGGRALTPLVANISRDFYGGPTDVVTRNVTLEATTLNESVTVTTSGIPTPIQQLTAPVTFVSRDDLATRTGISDELRQSPGVTLVQSGQLGGITSMFVRGGDSDANKVLIDGIPAGDVGGGFDFGLVSTTGLSNQGNNGPAGELYRGPNSALFGSDAAASVLNLTTPRGTSTRPVLVYSGDGGNFHTYRNEATLSGTHTRYDYLAAFSRLNSSNSIPEDEFHAVTTAANLGAALPANSLIRFTFRNTDSAQGVPGPRDFFGISANQKQADQDLYSGITLENRLAGNWHNLVRYGIARKREQFFTFTPVGTLSDDGSTYLGLTKTIIGANGYQVAGASPIAYAGDYPQRYDQVSNRDELYYQSDYTFPHHIAALFGFRYENERGAFRFPLYATNEDLQRTNFQYTLQVQGDITNRVFYSLGGAIEKNHLYGLRGTPRLGLAYVPVRPGYKLFHGTRLRANFSRGVLEPSLAVQFSSLYASLAAAGDPAAIAAYRVTQPNAEESRTYDLGVDQNILHEKLVLKAGYFHNEFDHQFEYISPAALQQYFGIADASSLANLFGAYTNSLTFRTQGFEGELQYQPLQRLFVHAGYTYLAPIVQQSFSTDALQAAGATTNPLFPNLPIGATSPLVGQRPFRRPPNSGFFAVQYTGTRFTAAFKGAMSGKSDDSTFLSTDLLLPNRNLDHGFAKLDLNFTYAANRYFSVFTQLDNLLSQQHIGPIGYTSLPFTVRAGLKIRIGGD</sequence>
<dbReference type="AlphaFoldDB" id="A0A4Q0T1Z4"/>
<keyword evidence="6 7" id="KW-0998">Cell outer membrane</keyword>
<comment type="subcellular location">
    <subcellularLocation>
        <location evidence="1 7">Cell outer membrane</location>
        <topology evidence="1 7">Multi-pass membrane protein</topology>
    </subcellularLocation>
</comment>
<dbReference type="Gene3D" id="2.40.170.20">
    <property type="entry name" value="TonB-dependent receptor, beta-barrel domain"/>
    <property type="match status" value="1"/>
</dbReference>
<evidence type="ECO:0000256" key="3">
    <source>
        <dbReference type="ARBA" id="ARBA00022452"/>
    </source>
</evidence>
<dbReference type="GO" id="GO:0015344">
    <property type="term" value="F:siderophore uptake transmembrane transporter activity"/>
    <property type="evidence" value="ECO:0007669"/>
    <property type="project" value="TreeGrafter"/>
</dbReference>
<evidence type="ECO:0000256" key="4">
    <source>
        <dbReference type="ARBA" id="ARBA00022692"/>
    </source>
</evidence>
<keyword evidence="4 7" id="KW-0812">Transmembrane</keyword>
<dbReference type="GO" id="GO:0009279">
    <property type="term" value="C:cell outer membrane"/>
    <property type="evidence" value="ECO:0007669"/>
    <property type="project" value="UniProtKB-SubCell"/>
</dbReference>
<keyword evidence="10" id="KW-0675">Receptor</keyword>
<keyword evidence="5 7" id="KW-0472">Membrane</keyword>
<evidence type="ECO:0000256" key="8">
    <source>
        <dbReference type="SAM" id="SignalP"/>
    </source>
</evidence>
<reference evidence="10 11" key="1">
    <citation type="submission" date="2018-11" db="EMBL/GenBank/DDBJ databases">
        <authorList>
            <person name="Mardanov A.V."/>
            <person name="Ravin N.V."/>
            <person name="Dedysh S.N."/>
        </authorList>
    </citation>
    <scope>NUCLEOTIDE SEQUENCE [LARGE SCALE GENOMIC DNA]</scope>
    <source>
        <strain evidence="10 11">AF10</strain>
    </source>
</reference>
<feature type="signal peptide" evidence="8">
    <location>
        <begin position="1"/>
        <end position="26"/>
    </location>
</feature>
<dbReference type="EMBL" id="RDSM01000002">
    <property type="protein sequence ID" value="RXH55998.1"/>
    <property type="molecule type" value="Genomic_DNA"/>
</dbReference>
<name>A0A4Q0T1Z4_9BACT</name>
<dbReference type="InterPro" id="IPR037066">
    <property type="entry name" value="Plug_dom_sf"/>
</dbReference>
<dbReference type="OrthoDB" id="9800913at2"/>
<dbReference type="SUPFAM" id="SSF49464">
    <property type="entry name" value="Carboxypeptidase regulatory domain-like"/>
    <property type="match status" value="1"/>
</dbReference>
<evidence type="ECO:0000256" key="5">
    <source>
        <dbReference type="ARBA" id="ARBA00023136"/>
    </source>
</evidence>
<dbReference type="Pfam" id="PF07715">
    <property type="entry name" value="Plug"/>
    <property type="match status" value="1"/>
</dbReference>
<evidence type="ECO:0000256" key="6">
    <source>
        <dbReference type="ARBA" id="ARBA00023237"/>
    </source>
</evidence>
<protein>
    <submittedName>
        <fullName evidence="10">Putative TonB-dependent receptor</fullName>
    </submittedName>
</protein>
<dbReference type="InterPro" id="IPR036942">
    <property type="entry name" value="Beta-barrel_TonB_sf"/>
</dbReference>
<keyword evidence="8" id="KW-0732">Signal</keyword>
<keyword evidence="2 7" id="KW-0813">Transport</keyword>
<accession>A0A4Q0T1Z4</accession>
<keyword evidence="11" id="KW-1185">Reference proteome</keyword>
<dbReference type="Proteomes" id="UP000289437">
    <property type="component" value="Unassembled WGS sequence"/>
</dbReference>
<dbReference type="RefSeq" id="WP_128913544.1">
    <property type="nucleotide sequence ID" value="NZ_RDSM01000002.1"/>
</dbReference>
<comment type="caution">
    <text evidence="10">The sequence shown here is derived from an EMBL/GenBank/DDBJ whole genome shotgun (WGS) entry which is preliminary data.</text>
</comment>
<dbReference type="SUPFAM" id="SSF56935">
    <property type="entry name" value="Porins"/>
    <property type="match status" value="1"/>
</dbReference>
<feature type="domain" description="TonB-dependent receptor plug" evidence="9">
    <location>
        <begin position="131"/>
        <end position="241"/>
    </location>
</feature>
<evidence type="ECO:0000256" key="7">
    <source>
        <dbReference type="PROSITE-ProRule" id="PRU01360"/>
    </source>
</evidence>
<evidence type="ECO:0000256" key="2">
    <source>
        <dbReference type="ARBA" id="ARBA00022448"/>
    </source>
</evidence>
<proteinExistence type="inferred from homology"/>
<feature type="chain" id="PRO_5020930216" evidence="8">
    <location>
        <begin position="27"/>
        <end position="817"/>
    </location>
</feature>
<dbReference type="Gene3D" id="2.170.130.10">
    <property type="entry name" value="TonB-dependent receptor, plug domain"/>
    <property type="match status" value="1"/>
</dbReference>
<dbReference type="InterPro" id="IPR012910">
    <property type="entry name" value="Plug_dom"/>
</dbReference>
<dbReference type="InterPro" id="IPR039426">
    <property type="entry name" value="TonB-dep_rcpt-like"/>
</dbReference>
<dbReference type="PANTHER" id="PTHR30069:SF50">
    <property type="entry name" value="TONB-DEPENDENT RECEPTOR HI_1217-RELATED"/>
    <property type="match status" value="1"/>
</dbReference>
<organism evidence="10 11">
    <name type="scientific">Granulicella sibirica</name>
    <dbReference type="NCBI Taxonomy" id="2479048"/>
    <lineage>
        <taxon>Bacteria</taxon>
        <taxon>Pseudomonadati</taxon>
        <taxon>Acidobacteriota</taxon>
        <taxon>Terriglobia</taxon>
        <taxon>Terriglobales</taxon>
        <taxon>Acidobacteriaceae</taxon>
        <taxon>Granulicella</taxon>
    </lineage>
</organism>
<dbReference type="PROSITE" id="PS52016">
    <property type="entry name" value="TONB_DEPENDENT_REC_3"/>
    <property type="match status" value="1"/>
</dbReference>
<evidence type="ECO:0000256" key="1">
    <source>
        <dbReference type="ARBA" id="ARBA00004571"/>
    </source>
</evidence>
<evidence type="ECO:0000259" key="9">
    <source>
        <dbReference type="Pfam" id="PF07715"/>
    </source>
</evidence>
<comment type="similarity">
    <text evidence="7">Belongs to the TonB-dependent receptor family.</text>
</comment>
<dbReference type="GO" id="GO:0044718">
    <property type="term" value="P:siderophore transmembrane transport"/>
    <property type="evidence" value="ECO:0007669"/>
    <property type="project" value="TreeGrafter"/>
</dbReference>
<gene>
    <name evidence="10" type="ORF">GRAN_2855</name>
</gene>